<evidence type="ECO:0008006" key="3">
    <source>
        <dbReference type="Google" id="ProtNLM"/>
    </source>
</evidence>
<dbReference type="Proteomes" id="UP001629113">
    <property type="component" value="Unassembled WGS sequence"/>
</dbReference>
<dbReference type="InterPro" id="IPR032675">
    <property type="entry name" value="LRR_dom_sf"/>
</dbReference>
<organism evidence="1 2">
    <name type="scientific">Phlyctema vagabunda</name>
    <dbReference type="NCBI Taxonomy" id="108571"/>
    <lineage>
        <taxon>Eukaryota</taxon>
        <taxon>Fungi</taxon>
        <taxon>Dikarya</taxon>
        <taxon>Ascomycota</taxon>
        <taxon>Pezizomycotina</taxon>
        <taxon>Leotiomycetes</taxon>
        <taxon>Helotiales</taxon>
        <taxon>Dermateaceae</taxon>
        <taxon>Phlyctema</taxon>
    </lineage>
</organism>
<dbReference type="EMBL" id="JBFCZG010000011">
    <property type="protein sequence ID" value="KAL3417203.1"/>
    <property type="molecule type" value="Genomic_DNA"/>
</dbReference>
<evidence type="ECO:0000313" key="2">
    <source>
        <dbReference type="Proteomes" id="UP001629113"/>
    </source>
</evidence>
<comment type="caution">
    <text evidence="1">The sequence shown here is derived from an EMBL/GenBank/DDBJ whole genome shotgun (WGS) entry which is preliminary data.</text>
</comment>
<keyword evidence="2" id="KW-1185">Reference proteome</keyword>
<protein>
    <recommendedName>
        <fullName evidence="3">F-box domain-containing protein</fullName>
    </recommendedName>
</protein>
<gene>
    <name evidence="1" type="ORF">PVAG01_11203</name>
</gene>
<proteinExistence type="predicted"/>
<evidence type="ECO:0000313" key="1">
    <source>
        <dbReference type="EMBL" id="KAL3417203.1"/>
    </source>
</evidence>
<reference evidence="1 2" key="1">
    <citation type="submission" date="2024-06" db="EMBL/GenBank/DDBJ databases">
        <title>Complete genome of Phlyctema vagabunda strain 19-DSS-EL-015.</title>
        <authorList>
            <person name="Fiorenzani C."/>
        </authorList>
    </citation>
    <scope>NUCLEOTIDE SEQUENCE [LARGE SCALE GENOMIC DNA]</scope>
    <source>
        <strain evidence="1 2">19-DSS-EL-015</strain>
    </source>
</reference>
<dbReference type="SUPFAM" id="SSF52047">
    <property type="entry name" value="RNI-like"/>
    <property type="match status" value="1"/>
</dbReference>
<dbReference type="Gene3D" id="3.80.10.10">
    <property type="entry name" value="Ribonuclease Inhibitor"/>
    <property type="match status" value="1"/>
</dbReference>
<sequence length="386" mass="43431">MTAVSIPPKGNPHTLEGLPDELLILVLEALVRAGDTKRHLWAMCLVSRRINSVADPVLYRSILFDEPEHHLAFSASLATRPRRGSLIQDVRLEYPGSKLSGLMSLQDSLNRIDTFSHTISTMSNLENLVISVPDSLCHGIGTLFNGPFDLACLKSCSLFYQCEDDGYWDLRENIHIFGHPTLEHLTIRRARLDRRGFESPEQPSETALKELNLYECDINDEALSDLLLFPEALKSFTMTQREEPVPALEESSDDVEDYILALHSAQHSLESITIDFAALGAENALRLRDFQVLSSLRLRDYQLFGQSSNSPRLYSVGLPSTLEVLEFVNPLGQDDVVTELLGNTIEQKDILARKWRKMIALGKLEELPARILEACDAVENFTLEMR</sequence>
<name>A0ABR4P1M8_9HELO</name>
<accession>A0ABR4P1M8</accession>